<dbReference type="RefSeq" id="XP_018442480.1">
    <property type="nucleotide sequence ID" value="XM_018586978.2"/>
</dbReference>
<keyword evidence="1" id="KW-0175">Coiled coil</keyword>
<sequence>MEIAWIVVYLSALSDIAATSNSLQLLIPVRVPTMSGQEDLLLATRHQILMENHESLKQDYASLEQRCKLVEEMNAINLRLLKDERDRNAGKDDGNKEMVEKLEARNEELLLVLEKQEEELRKRESKYEEFQKRFVEIEKECSVLKSLYDDDGAKKLNNVGLEDEVFVVNHNNNNTVADPIVLSDESDAENDSRPTRESNIHTPLPVVVKQEEEEEGSNGVNSSQVKHPPSASSKVKRPSSSSKVKRPSSSSSSSSSDDVYLVSVKRSRDDDFNKTL</sequence>
<evidence type="ECO:0000313" key="5">
    <source>
        <dbReference type="RefSeq" id="XP_018442480.1"/>
    </source>
</evidence>
<dbReference type="GeneID" id="108814413"/>
<protein>
    <submittedName>
        <fullName evidence="4 5">Uncharacterized protein LOC108814413 isoform X1</fullName>
    </submittedName>
</protein>
<gene>
    <name evidence="4 5" type="primary">LOC108814413</name>
</gene>
<evidence type="ECO:0000313" key="4">
    <source>
        <dbReference type="RefSeq" id="XP_018442479.1"/>
    </source>
</evidence>
<feature type="coiled-coil region" evidence="1">
    <location>
        <begin position="99"/>
        <end position="140"/>
    </location>
</feature>
<organism evidence="3 4">
    <name type="scientific">Raphanus sativus</name>
    <name type="common">Radish</name>
    <name type="synonym">Raphanus raphanistrum var. sativus</name>
    <dbReference type="NCBI Taxonomy" id="3726"/>
    <lineage>
        <taxon>Eukaryota</taxon>
        <taxon>Viridiplantae</taxon>
        <taxon>Streptophyta</taxon>
        <taxon>Embryophyta</taxon>
        <taxon>Tracheophyta</taxon>
        <taxon>Spermatophyta</taxon>
        <taxon>Magnoliopsida</taxon>
        <taxon>eudicotyledons</taxon>
        <taxon>Gunneridae</taxon>
        <taxon>Pentapetalae</taxon>
        <taxon>rosids</taxon>
        <taxon>malvids</taxon>
        <taxon>Brassicales</taxon>
        <taxon>Brassicaceae</taxon>
        <taxon>Brassiceae</taxon>
        <taxon>Raphanus</taxon>
    </lineage>
</organism>
<evidence type="ECO:0000256" key="1">
    <source>
        <dbReference type="SAM" id="Coils"/>
    </source>
</evidence>
<feature type="coiled-coil region" evidence="1">
    <location>
        <begin position="46"/>
        <end position="73"/>
    </location>
</feature>
<feature type="region of interest" description="Disordered" evidence="2">
    <location>
        <begin position="176"/>
        <end position="276"/>
    </location>
</feature>
<proteinExistence type="predicted"/>
<feature type="compositionally biased region" description="Basic and acidic residues" evidence="2">
    <location>
        <begin position="190"/>
        <end position="199"/>
    </location>
</feature>
<feature type="compositionally biased region" description="Low complexity" evidence="2">
    <location>
        <begin position="228"/>
        <end position="256"/>
    </location>
</feature>
<dbReference type="AlphaFoldDB" id="A0A6J0K672"/>
<feature type="compositionally biased region" description="Basic and acidic residues" evidence="2">
    <location>
        <begin position="266"/>
        <end position="276"/>
    </location>
</feature>
<reference evidence="4 5" key="2">
    <citation type="submission" date="2025-04" db="UniProtKB">
        <authorList>
            <consortium name="RefSeq"/>
        </authorList>
    </citation>
    <scope>IDENTIFICATION</scope>
    <source>
        <tissue evidence="4 5">Leaf</tissue>
    </source>
</reference>
<reference evidence="3" key="1">
    <citation type="journal article" date="2019" name="Database">
        <title>The radish genome database (RadishGD): an integrated information resource for radish genomics.</title>
        <authorList>
            <person name="Yu H.J."/>
            <person name="Baek S."/>
            <person name="Lee Y.J."/>
            <person name="Cho A."/>
            <person name="Mun J.H."/>
        </authorList>
    </citation>
    <scope>NUCLEOTIDE SEQUENCE [LARGE SCALE GENOMIC DNA]</scope>
    <source>
        <strain evidence="3">cv. WK10039</strain>
    </source>
</reference>
<evidence type="ECO:0000256" key="2">
    <source>
        <dbReference type="SAM" id="MobiDB-lite"/>
    </source>
</evidence>
<dbReference type="Proteomes" id="UP000504610">
    <property type="component" value="Chromosome 7"/>
</dbReference>
<dbReference type="KEGG" id="rsz:108814413"/>
<accession>A0A6J0K672</accession>
<name>A0A6J0K672_RAPSA</name>
<dbReference type="RefSeq" id="XP_018442479.1">
    <property type="nucleotide sequence ID" value="XM_018586977.2"/>
</dbReference>
<keyword evidence="3" id="KW-1185">Reference proteome</keyword>
<evidence type="ECO:0000313" key="3">
    <source>
        <dbReference type="Proteomes" id="UP000504610"/>
    </source>
</evidence>
<dbReference type="OrthoDB" id="1106668at2759"/>